<reference evidence="3 4" key="1">
    <citation type="submission" date="2007-10" db="EMBL/GenBank/DDBJ databases">
        <title>Complete sequence of Shewanella pealeana ATCC 700345.</title>
        <authorList>
            <consortium name="US DOE Joint Genome Institute"/>
            <person name="Copeland A."/>
            <person name="Lucas S."/>
            <person name="Lapidus A."/>
            <person name="Barry K."/>
            <person name="Glavina del Rio T."/>
            <person name="Dalin E."/>
            <person name="Tice H."/>
            <person name="Pitluck S."/>
            <person name="Chertkov O."/>
            <person name="Brettin T."/>
            <person name="Bruce D."/>
            <person name="Detter J.C."/>
            <person name="Han C."/>
            <person name="Schmutz J."/>
            <person name="Larimer F."/>
            <person name="Land M."/>
            <person name="Hauser L."/>
            <person name="Kyrpides N."/>
            <person name="Kim E."/>
            <person name="Zhao J.-S.Z."/>
            <person name="Manno D."/>
            <person name="Hawari J."/>
            <person name="Richardson P."/>
        </authorList>
    </citation>
    <scope>NUCLEOTIDE SEQUENCE [LARGE SCALE GENOMIC DNA]</scope>
    <source>
        <strain evidence="4">ATCC 700345 / ANG-SQ1</strain>
    </source>
</reference>
<organism evidence="3 4">
    <name type="scientific">Shewanella pealeana (strain ATCC 700345 / ANG-SQ1)</name>
    <dbReference type="NCBI Taxonomy" id="398579"/>
    <lineage>
        <taxon>Bacteria</taxon>
        <taxon>Pseudomonadati</taxon>
        <taxon>Pseudomonadota</taxon>
        <taxon>Gammaproteobacteria</taxon>
        <taxon>Alteromonadales</taxon>
        <taxon>Shewanellaceae</taxon>
        <taxon>Shewanella</taxon>
    </lineage>
</organism>
<feature type="signal peptide" evidence="2">
    <location>
        <begin position="1"/>
        <end position="23"/>
    </location>
</feature>
<dbReference type="Proteomes" id="UP000002608">
    <property type="component" value="Chromosome"/>
</dbReference>
<evidence type="ECO:0000313" key="3">
    <source>
        <dbReference type="EMBL" id="ABV86890.1"/>
    </source>
</evidence>
<keyword evidence="1" id="KW-1133">Transmembrane helix</keyword>
<proteinExistence type="predicted"/>
<name>A8H2V3_SHEPA</name>
<protein>
    <recommendedName>
        <fullName evidence="5">DUF4345 domain-containing protein</fullName>
    </recommendedName>
</protein>
<feature type="transmembrane region" description="Helical" evidence="1">
    <location>
        <begin position="78"/>
        <end position="97"/>
    </location>
</feature>
<evidence type="ECO:0008006" key="5">
    <source>
        <dbReference type="Google" id="ProtNLM"/>
    </source>
</evidence>
<accession>A8H2V3</accession>
<keyword evidence="2" id="KW-0732">Signal</keyword>
<keyword evidence="1" id="KW-0812">Transmembrane</keyword>
<evidence type="ECO:0000256" key="2">
    <source>
        <dbReference type="SAM" id="SignalP"/>
    </source>
</evidence>
<gene>
    <name evidence="3" type="ordered locus">Spea_1565</name>
</gene>
<evidence type="ECO:0000256" key="1">
    <source>
        <dbReference type="SAM" id="Phobius"/>
    </source>
</evidence>
<dbReference type="KEGG" id="spl:Spea_1565"/>
<dbReference type="AlphaFoldDB" id="A8H2V3"/>
<dbReference type="RefSeq" id="WP_012154814.1">
    <property type="nucleotide sequence ID" value="NC_009901.1"/>
</dbReference>
<dbReference type="EMBL" id="CP000851">
    <property type="protein sequence ID" value="ABV86890.1"/>
    <property type="molecule type" value="Genomic_DNA"/>
</dbReference>
<sequence>MKLFLKKLMLLAGWILLSFNLGADAGDSAVYGSLMPFGPSFMAGEYVSFGFWSNDIELYMMLFWFLGLITFLLNRKLLVLYISALIFTQIIFIKTVNDELLTLTGYALLIPIEVCYLITCFLLLKKHPVESIDSYV</sequence>
<feature type="transmembrane region" description="Helical" evidence="1">
    <location>
        <begin position="103"/>
        <end position="124"/>
    </location>
</feature>
<keyword evidence="1" id="KW-0472">Membrane</keyword>
<feature type="transmembrane region" description="Helical" evidence="1">
    <location>
        <begin position="49"/>
        <end position="71"/>
    </location>
</feature>
<evidence type="ECO:0000313" key="4">
    <source>
        <dbReference type="Proteomes" id="UP000002608"/>
    </source>
</evidence>
<dbReference type="HOGENOM" id="CLU_1874019_0_0_6"/>
<feature type="chain" id="PRO_5002720165" description="DUF4345 domain-containing protein" evidence="2">
    <location>
        <begin position="24"/>
        <end position="136"/>
    </location>
</feature>
<dbReference type="OrthoDB" id="7066241at2"/>
<keyword evidence="4" id="KW-1185">Reference proteome</keyword>